<reference evidence="6" key="4">
    <citation type="journal article" date="2018" name="Misainmurhag Hoiji">
        <title>Complete genome sequence of multidrug-resistant Moraxella osloensis NP7 with multiple plasmids isolated from human skin.</title>
        <authorList>
            <person name="Ganzorig M."/>
            <person name="Lim J.Y."/>
            <person name="Hwang I."/>
            <person name="Lee K."/>
        </authorList>
    </citation>
    <scope>NUCLEOTIDE SEQUENCE</scope>
    <source>
        <strain evidence="6">NP7</strain>
    </source>
</reference>
<evidence type="ECO:0000313" key="11">
    <source>
        <dbReference type="Proteomes" id="UP000255230"/>
    </source>
</evidence>
<dbReference type="KEGG" id="mos:AXE82_08990"/>
<sequence length="345" mass="39647">MDLQRVDLNLLVHLDVLLREKNVTRASEQLGITQPAMSNILRRLRKLFNDPLLIRSSEGMTPTERALELQPRVRELLADLTQLLEPRTEFRPYTSSRVFRIMTSDYAEATLVPRLVKALRSEAPNVILDFLTPSDVSYRDMEQGRVDLAINRFNEVPQSFHQVLIWRDTFSCLLSADSPYVNRFNLKNYLKAQHVWVSKTGMGVGFGVNPEKSGGLGSIDAALQRLGQKRQISVFTRHYQMPAMLTANKDLIATLPTRVARMQANNDDIVIKEPPFFIPEFELTMAWSPLLQHHPAHRWLRQLIQHVSRQIIAEDRIKYPLQTAIQDGSLHTQPIDLVEIDPDRQ</sequence>
<protein>
    <submittedName>
        <fullName evidence="7">LysR family transcriptional regulator</fullName>
    </submittedName>
    <submittedName>
        <fullName evidence="8">Symbiotic regulator homolog 1</fullName>
    </submittedName>
</protein>
<evidence type="ECO:0000313" key="8">
    <source>
        <dbReference type="EMBL" id="STY98033.1"/>
    </source>
</evidence>
<dbReference type="EMBL" id="PKJS01000012">
    <property type="protein sequence ID" value="PKZ68173.1"/>
    <property type="molecule type" value="Genomic_DNA"/>
</dbReference>
<keyword evidence="2" id="KW-0805">Transcription regulation</keyword>
<feature type="domain" description="HTH lysR-type" evidence="5">
    <location>
        <begin position="6"/>
        <end position="63"/>
    </location>
</feature>
<evidence type="ECO:0000256" key="1">
    <source>
        <dbReference type="ARBA" id="ARBA00009437"/>
    </source>
</evidence>
<evidence type="ECO:0000256" key="3">
    <source>
        <dbReference type="ARBA" id="ARBA00023125"/>
    </source>
</evidence>
<dbReference type="PRINTS" id="PR00039">
    <property type="entry name" value="HTHLYSR"/>
</dbReference>
<dbReference type="Gene3D" id="3.40.190.10">
    <property type="entry name" value="Periplasmic binding protein-like II"/>
    <property type="match status" value="2"/>
</dbReference>
<comment type="similarity">
    <text evidence="1">Belongs to the LysR transcriptional regulatory family.</text>
</comment>
<dbReference type="GO" id="GO:0003700">
    <property type="term" value="F:DNA-binding transcription factor activity"/>
    <property type="evidence" value="ECO:0007669"/>
    <property type="project" value="InterPro"/>
</dbReference>
<dbReference type="EMBL" id="CP024443">
    <property type="protein sequence ID" value="ATR78162.1"/>
    <property type="molecule type" value="Genomic_DNA"/>
</dbReference>
<dbReference type="Pfam" id="PF00126">
    <property type="entry name" value="HTH_1"/>
    <property type="match status" value="1"/>
</dbReference>
<evidence type="ECO:0000256" key="2">
    <source>
        <dbReference type="ARBA" id="ARBA00023015"/>
    </source>
</evidence>
<dbReference type="GeneID" id="35778313"/>
<proteinExistence type="inferred from homology"/>
<dbReference type="RefSeq" id="WP_062333830.1">
    <property type="nucleotide sequence ID" value="NZ_CALTVS010000039.1"/>
</dbReference>
<reference evidence="8 11" key="5">
    <citation type="submission" date="2018-06" db="EMBL/GenBank/DDBJ databases">
        <authorList>
            <consortium name="Pathogen Informatics"/>
            <person name="Doyle S."/>
        </authorList>
    </citation>
    <scope>NUCLEOTIDE SEQUENCE [LARGE SCALE GENOMIC DNA]</scope>
    <source>
        <strain evidence="8 11">NCTC10465</strain>
    </source>
</reference>
<reference evidence="9" key="1">
    <citation type="submission" date="2017-11" db="EMBL/GenBank/DDBJ databases">
        <title>Complete genome sequence of Moraxella osloensis NP7 isolated from human skin.</title>
        <authorList>
            <person name="Lee K."/>
            <person name="Lim J.Y."/>
            <person name="Hwang I."/>
        </authorList>
    </citation>
    <scope>NUCLEOTIDE SEQUENCE [LARGE SCALE GENOMIC DNA]</scope>
    <source>
        <strain evidence="9">NP7</strain>
    </source>
</reference>
<keyword evidence="11" id="KW-1185">Reference proteome</keyword>
<dbReference type="PANTHER" id="PTHR30118">
    <property type="entry name" value="HTH-TYPE TRANSCRIPTIONAL REGULATOR LEUO-RELATED"/>
    <property type="match status" value="1"/>
</dbReference>
<dbReference type="InterPro" id="IPR036390">
    <property type="entry name" value="WH_DNA-bd_sf"/>
</dbReference>
<reference evidence="6" key="3">
    <citation type="journal article" date="2018" name="Genome Announc.">
        <title>Complete Genome Sequences of Three Moraxella osloensis Strains Isolated from Human Skin.</title>
        <authorList>
            <person name="Lim J.Y."/>
            <person name="Hwang I."/>
            <person name="Ganzorig M."/>
            <person name="Huang S.L."/>
            <person name="Cho G.S."/>
            <person name="Franz C.M.A.P."/>
            <person name="Lee K."/>
        </authorList>
    </citation>
    <scope>NUCLEOTIDE SEQUENCE</scope>
    <source>
        <strain evidence="6">NP7</strain>
    </source>
</reference>
<dbReference type="InterPro" id="IPR037402">
    <property type="entry name" value="YidZ_PBP2"/>
</dbReference>
<dbReference type="PANTHER" id="PTHR30118:SF15">
    <property type="entry name" value="TRANSCRIPTIONAL REGULATORY PROTEIN"/>
    <property type="match status" value="1"/>
</dbReference>
<dbReference type="Proteomes" id="UP000255230">
    <property type="component" value="Unassembled WGS sequence"/>
</dbReference>
<keyword evidence="3" id="KW-0238">DNA-binding</keyword>
<dbReference type="Proteomes" id="UP000229340">
    <property type="component" value="Chromosome"/>
</dbReference>
<dbReference type="Pfam" id="PF03466">
    <property type="entry name" value="LysR_substrate"/>
    <property type="match status" value="1"/>
</dbReference>
<gene>
    <name evidence="8" type="primary">syrM1</name>
    <name evidence="7" type="ORF">CYJ96_09555</name>
    <name evidence="8" type="ORF">NCTC10465_01838</name>
    <name evidence="6" type="ORF">NP7_02065</name>
</gene>
<evidence type="ECO:0000256" key="4">
    <source>
        <dbReference type="ARBA" id="ARBA00023163"/>
    </source>
</evidence>
<dbReference type="SUPFAM" id="SSF53850">
    <property type="entry name" value="Periplasmic binding protein-like II"/>
    <property type="match status" value="1"/>
</dbReference>
<dbReference type="InterPro" id="IPR005119">
    <property type="entry name" value="LysR_subst-bd"/>
</dbReference>
<dbReference type="EMBL" id="UGPY01000001">
    <property type="protein sequence ID" value="STY98033.1"/>
    <property type="molecule type" value="Genomic_DNA"/>
</dbReference>
<evidence type="ECO:0000259" key="5">
    <source>
        <dbReference type="PROSITE" id="PS50931"/>
    </source>
</evidence>
<dbReference type="SUPFAM" id="SSF46785">
    <property type="entry name" value="Winged helix' DNA-binding domain"/>
    <property type="match status" value="1"/>
</dbReference>
<organism evidence="7 10">
    <name type="scientific">Faucicola osloensis</name>
    <name type="common">Moraxella osloensis</name>
    <dbReference type="NCBI Taxonomy" id="34062"/>
    <lineage>
        <taxon>Bacteria</taxon>
        <taxon>Pseudomonadati</taxon>
        <taxon>Pseudomonadota</taxon>
        <taxon>Gammaproteobacteria</taxon>
        <taxon>Moraxellales</taxon>
        <taxon>Moraxellaceae</taxon>
        <taxon>Faucicola</taxon>
    </lineage>
</organism>
<name>A0A0X8K7A5_FAUOS</name>
<dbReference type="InterPro" id="IPR000847">
    <property type="entry name" value="LysR_HTH_N"/>
</dbReference>
<dbReference type="InterPro" id="IPR036388">
    <property type="entry name" value="WH-like_DNA-bd_sf"/>
</dbReference>
<reference evidence="7 10" key="2">
    <citation type="submission" date="2017-12" db="EMBL/GenBank/DDBJ databases">
        <title>Phylogenetic diversity of female urinary microbiome.</title>
        <authorList>
            <person name="Thomas-White K."/>
            <person name="Wolfe A.J."/>
        </authorList>
    </citation>
    <scope>NUCLEOTIDE SEQUENCE [LARGE SCALE GENOMIC DNA]</scope>
    <source>
        <strain evidence="7 10">UMB0416</strain>
    </source>
</reference>
<dbReference type="Gene3D" id="1.10.10.10">
    <property type="entry name" value="Winged helix-like DNA-binding domain superfamily/Winged helix DNA-binding domain"/>
    <property type="match status" value="1"/>
</dbReference>
<evidence type="ECO:0000313" key="10">
    <source>
        <dbReference type="Proteomes" id="UP000234914"/>
    </source>
</evidence>
<evidence type="ECO:0000313" key="6">
    <source>
        <dbReference type="EMBL" id="ATR78162.1"/>
    </source>
</evidence>
<evidence type="ECO:0000313" key="7">
    <source>
        <dbReference type="EMBL" id="PKZ68173.1"/>
    </source>
</evidence>
<accession>A0A0X8K7A5</accession>
<keyword evidence="4" id="KW-0804">Transcription</keyword>
<dbReference type="Proteomes" id="UP000234914">
    <property type="component" value="Unassembled WGS sequence"/>
</dbReference>
<dbReference type="GO" id="GO:0003677">
    <property type="term" value="F:DNA binding"/>
    <property type="evidence" value="ECO:0007669"/>
    <property type="project" value="UniProtKB-KW"/>
</dbReference>
<evidence type="ECO:0000313" key="9">
    <source>
        <dbReference type="Proteomes" id="UP000229340"/>
    </source>
</evidence>
<dbReference type="STRING" id="34062.AXE82_08990"/>
<dbReference type="CDD" id="cd08417">
    <property type="entry name" value="PBP2_Nitroaromatics_like"/>
    <property type="match status" value="1"/>
</dbReference>
<dbReference type="InterPro" id="IPR050389">
    <property type="entry name" value="LysR-type_TF"/>
</dbReference>
<dbReference type="PROSITE" id="PS50931">
    <property type="entry name" value="HTH_LYSR"/>
    <property type="match status" value="1"/>
</dbReference>
<dbReference type="AlphaFoldDB" id="A0A0X8K7A5"/>